<sequence>MRLSQAPDMETPWEDLLQNIAPTSGPASTYHDQALRPLLRKSPELQAPPSPRHCQKPRAFPSSTRNQRFKKIAPHPGLLSGSRSSPGFRVWLRPEWNPG</sequence>
<organism evidence="2">
    <name type="scientific">Brassica cretica</name>
    <name type="common">Mustard</name>
    <dbReference type="NCBI Taxonomy" id="69181"/>
    <lineage>
        <taxon>Eukaryota</taxon>
        <taxon>Viridiplantae</taxon>
        <taxon>Streptophyta</taxon>
        <taxon>Embryophyta</taxon>
        <taxon>Tracheophyta</taxon>
        <taxon>Spermatophyta</taxon>
        <taxon>Magnoliopsida</taxon>
        <taxon>eudicotyledons</taxon>
        <taxon>Gunneridae</taxon>
        <taxon>Pentapetalae</taxon>
        <taxon>rosids</taxon>
        <taxon>malvids</taxon>
        <taxon>Brassicales</taxon>
        <taxon>Brassicaceae</taxon>
        <taxon>Brassiceae</taxon>
        <taxon>Brassica</taxon>
    </lineage>
</organism>
<protein>
    <submittedName>
        <fullName evidence="2">Uncharacterized protein</fullName>
    </submittedName>
</protein>
<evidence type="ECO:0000256" key="1">
    <source>
        <dbReference type="SAM" id="MobiDB-lite"/>
    </source>
</evidence>
<gene>
    <name evidence="2" type="ORF">F2Q70_00029201</name>
</gene>
<evidence type="ECO:0000313" key="2">
    <source>
        <dbReference type="EMBL" id="KAF2530832.1"/>
    </source>
</evidence>
<dbReference type="AlphaFoldDB" id="A0A8S9FJD7"/>
<feature type="region of interest" description="Disordered" evidence="1">
    <location>
        <begin position="38"/>
        <end position="99"/>
    </location>
</feature>
<reference evidence="2" key="1">
    <citation type="submission" date="2019-12" db="EMBL/GenBank/DDBJ databases">
        <title>Genome sequencing and annotation of Brassica cretica.</title>
        <authorList>
            <person name="Studholme D.J."/>
            <person name="Sarris P.F."/>
        </authorList>
    </citation>
    <scope>NUCLEOTIDE SEQUENCE</scope>
    <source>
        <strain evidence="2">PFS-102/07</strain>
        <tissue evidence="2">Leaf</tissue>
    </source>
</reference>
<name>A0A8S9FJD7_BRACR</name>
<proteinExistence type="predicted"/>
<accession>A0A8S9FJD7</accession>
<feature type="compositionally biased region" description="Low complexity" evidence="1">
    <location>
        <begin position="76"/>
        <end position="87"/>
    </location>
</feature>
<dbReference type="EMBL" id="QGKY02002305">
    <property type="protein sequence ID" value="KAF2530832.1"/>
    <property type="molecule type" value="Genomic_DNA"/>
</dbReference>
<comment type="caution">
    <text evidence="2">The sequence shown here is derived from an EMBL/GenBank/DDBJ whole genome shotgun (WGS) entry which is preliminary data.</text>
</comment>